<name>A0ABX1WHP0_9RHOB</name>
<dbReference type="EMBL" id="WVQY01000017">
    <property type="protein sequence ID" value="NOD32830.1"/>
    <property type="molecule type" value="Genomic_DNA"/>
</dbReference>
<dbReference type="GO" id="GO:0004519">
    <property type="term" value="F:endonuclease activity"/>
    <property type="evidence" value="ECO:0007669"/>
    <property type="project" value="UniProtKB-KW"/>
</dbReference>
<comment type="caution">
    <text evidence="1">The sequence shown here is derived from an EMBL/GenBank/DDBJ whole genome shotgun (WGS) entry which is preliminary data.</text>
</comment>
<evidence type="ECO:0000313" key="2">
    <source>
        <dbReference type="Proteomes" id="UP000599383"/>
    </source>
</evidence>
<proteinExistence type="predicted"/>
<dbReference type="Proteomes" id="UP000599383">
    <property type="component" value="Unassembled WGS sequence"/>
</dbReference>
<keyword evidence="1" id="KW-0255">Endonuclease</keyword>
<accession>A0ABX1WHP0</accession>
<dbReference type="RefSeq" id="WP_171364714.1">
    <property type="nucleotide sequence ID" value="NZ_WVQY01000017.1"/>
</dbReference>
<protein>
    <submittedName>
        <fullName evidence="1">Restriction endonuclease</fullName>
    </submittedName>
</protein>
<organism evidence="1 2">
    <name type="scientific">Ruegeria atlantica</name>
    <dbReference type="NCBI Taxonomy" id="81569"/>
    <lineage>
        <taxon>Bacteria</taxon>
        <taxon>Pseudomonadati</taxon>
        <taxon>Pseudomonadota</taxon>
        <taxon>Alphaproteobacteria</taxon>
        <taxon>Rhodobacterales</taxon>
        <taxon>Roseobacteraceae</taxon>
        <taxon>Ruegeria</taxon>
    </lineage>
</organism>
<keyword evidence="2" id="KW-1185">Reference proteome</keyword>
<keyword evidence="1" id="KW-0378">Hydrolase</keyword>
<evidence type="ECO:0000313" key="1">
    <source>
        <dbReference type="EMBL" id="NOD32830.1"/>
    </source>
</evidence>
<sequence>MIGRIAADLGLTDQLPDLNADVPEFFGSQNIKSLALDGPEPLPLFEQLLSLSPDADTYFACLASLHKARLKYQVILETQPIPTLEQVGPRGLLQYGTISPSSLTALLFWRKWMFDIDNRAGQETGYLFEPVIAHALGGTPVPARRSPVKRTRDSSKGRQIDCLINQRAYEIKLRVTIAASGQGRWGEELDFPVDCRASGYTPVLVVLDGTLNPKLTELSRAFRDNGGEVFVGDAAWEHLDDIAGGTMSVFIDNYVREPLDHLFDELPKELPQLVLEHTDQGITIRVGEDELAIHRDVVIGEGDDRDTTPNDLFDSLPGT</sequence>
<keyword evidence="1" id="KW-0540">Nuclease</keyword>
<gene>
    <name evidence="1" type="ORF">GS617_21400</name>
</gene>
<reference evidence="1 2" key="1">
    <citation type="submission" date="2019-12" db="EMBL/GenBank/DDBJ databases">
        <title>Ruegeria JWLKs population differentiation of coral mucus and skeleton niches.</title>
        <authorList>
            <person name="Luo D."/>
        </authorList>
    </citation>
    <scope>NUCLEOTIDE SEQUENCE [LARGE SCALE GENOMIC DNA]</scope>
    <source>
        <strain evidence="1 2">HKCCD6238</strain>
    </source>
</reference>